<dbReference type="GeneID" id="108563765"/>
<feature type="compositionally biased region" description="Polar residues" evidence="1">
    <location>
        <begin position="73"/>
        <end position="91"/>
    </location>
</feature>
<dbReference type="PANTHER" id="PTHR16161:SF0">
    <property type="entry name" value="TRANSCRIPTIONAL PROTEIN SWT1"/>
    <property type="match status" value="1"/>
</dbReference>
<dbReference type="SMART" id="SM00670">
    <property type="entry name" value="PINc"/>
    <property type="match status" value="1"/>
</dbReference>
<dbReference type="PANTHER" id="PTHR16161">
    <property type="entry name" value="TRANSCRIPTIONAL PROTEIN SWT1"/>
    <property type="match status" value="1"/>
</dbReference>
<dbReference type="InterPro" id="IPR002716">
    <property type="entry name" value="PIN_dom"/>
</dbReference>
<protein>
    <submittedName>
        <fullName evidence="4">Transcriptional protein SWT1-like</fullName>
    </submittedName>
</protein>
<proteinExistence type="predicted"/>
<dbReference type="Proteomes" id="UP000695000">
    <property type="component" value="Unplaced"/>
</dbReference>
<feature type="region of interest" description="Disordered" evidence="1">
    <location>
        <begin position="1"/>
        <end position="32"/>
    </location>
</feature>
<keyword evidence="3" id="KW-1185">Reference proteome</keyword>
<feature type="region of interest" description="Disordered" evidence="1">
    <location>
        <begin position="54"/>
        <end position="91"/>
    </location>
</feature>
<dbReference type="InterPro" id="IPR052626">
    <property type="entry name" value="SWT1_Regulator"/>
</dbReference>
<evidence type="ECO:0000313" key="3">
    <source>
        <dbReference type="Proteomes" id="UP000695000"/>
    </source>
</evidence>
<evidence type="ECO:0000256" key="1">
    <source>
        <dbReference type="SAM" id="MobiDB-lite"/>
    </source>
</evidence>
<dbReference type="Pfam" id="PF13638">
    <property type="entry name" value="PIN_4"/>
    <property type="match status" value="1"/>
</dbReference>
<name>A0ABM1MTX1_NICVS</name>
<organism evidence="3 4">
    <name type="scientific">Nicrophorus vespilloides</name>
    <name type="common">Boreal carrion beetle</name>
    <dbReference type="NCBI Taxonomy" id="110193"/>
    <lineage>
        <taxon>Eukaryota</taxon>
        <taxon>Metazoa</taxon>
        <taxon>Ecdysozoa</taxon>
        <taxon>Arthropoda</taxon>
        <taxon>Hexapoda</taxon>
        <taxon>Insecta</taxon>
        <taxon>Pterygota</taxon>
        <taxon>Neoptera</taxon>
        <taxon>Endopterygota</taxon>
        <taxon>Coleoptera</taxon>
        <taxon>Polyphaga</taxon>
        <taxon>Staphyliniformia</taxon>
        <taxon>Silphidae</taxon>
        <taxon>Nicrophorinae</taxon>
        <taxon>Nicrophorus</taxon>
    </lineage>
</organism>
<dbReference type="InterPro" id="IPR029060">
    <property type="entry name" value="PIN-like_dom_sf"/>
</dbReference>
<gene>
    <name evidence="4" type="primary">LOC108563765</name>
</gene>
<dbReference type="RefSeq" id="XP_017778021.1">
    <property type="nucleotide sequence ID" value="XM_017922532.1"/>
</dbReference>
<evidence type="ECO:0000313" key="4">
    <source>
        <dbReference type="RefSeq" id="XP_017778021.1"/>
    </source>
</evidence>
<feature type="domain" description="PIN" evidence="2">
    <location>
        <begin position="217"/>
        <end position="341"/>
    </location>
</feature>
<dbReference type="SUPFAM" id="SSF88723">
    <property type="entry name" value="PIN domain-like"/>
    <property type="match status" value="1"/>
</dbReference>
<accession>A0ABM1MTX1</accession>
<reference evidence="4" key="1">
    <citation type="submission" date="2025-08" db="UniProtKB">
        <authorList>
            <consortium name="RefSeq"/>
        </authorList>
    </citation>
    <scope>IDENTIFICATION</scope>
    <source>
        <tissue evidence="4">Whole Larva</tissue>
    </source>
</reference>
<dbReference type="Gene3D" id="3.40.50.1010">
    <property type="entry name" value="5'-nuclease"/>
    <property type="match status" value="1"/>
</dbReference>
<evidence type="ECO:0000259" key="2">
    <source>
        <dbReference type="SMART" id="SM00670"/>
    </source>
</evidence>
<sequence length="483" mass="55137">MEFPAERKILKGRRRNKGNTQSPCKESVHKEPVQISRGEERCLANNRLKRLRASLGSSESPIKKRVKSDDHNVTTPAQSRLNSTKMCPSSPNISAHNNNVSNCHMITSTPNKRTSTIDISDVEPPLKKHETAVVSSSGDSMYHSDLSNVSLICNASTERDLDNCDMEMDTDNASMSEEHILDDIQSLRKQREDGSPQKTNFSYFNLKYENIQKSDNIYIVVDTNVFIDKLQTIIDILKITFCDDTKPVIYVPWMVIQELDYFKDGYGVKSKQLQKECRKAIKFINECLVAKKDNLIGESAMESAQNQYQGRSADDSILGSCLRIAQQNTTILMSSDVNLRNKCLINKIDPYCPTKVLEFLRNYKKTKNQVDAIENVSKSISFLLSYILKSDSFVESSDLPWEFKKCVSYMKKSYDDLFRSGMQKQCRKVINDLSDLLDSEDINEHTLIELSLSLLLYLKAGKPMYQLNIQKCIEEVTDIKKQF</sequence>